<proteinExistence type="inferred from homology"/>
<keyword evidence="7 13" id="KW-0692">RNA repair</keyword>
<keyword evidence="10 13" id="KW-0460">Magnesium</keyword>
<dbReference type="GO" id="GO:0160016">
    <property type="term" value="F:CCACCA tRNA nucleotidyltransferase activity"/>
    <property type="evidence" value="ECO:0007669"/>
    <property type="project" value="RHEA"/>
</dbReference>
<dbReference type="Proteomes" id="UP000011866">
    <property type="component" value="Chromosome"/>
</dbReference>
<dbReference type="SMART" id="SM00471">
    <property type="entry name" value="HDc"/>
    <property type="match status" value="1"/>
</dbReference>
<accession>M5DZW0</accession>
<evidence type="ECO:0000256" key="3">
    <source>
        <dbReference type="ARBA" id="ARBA00022694"/>
    </source>
</evidence>
<dbReference type="InterPro" id="IPR043519">
    <property type="entry name" value="NT_sf"/>
</dbReference>
<comment type="catalytic activity">
    <reaction evidence="13">
        <text>a tRNA with a 3' CCA end + 2 CTP + ATP = a tRNA with a 3' CCACCA end + 3 diphosphate</text>
        <dbReference type="Rhea" id="RHEA:76235"/>
        <dbReference type="Rhea" id="RHEA-COMP:10468"/>
        <dbReference type="Rhea" id="RHEA-COMP:18655"/>
        <dbReference type="ChEBI" id="CHEBI:30616"/>
        <dbReference type="ChEBI" id="CHEBI:33019"/>
        <dbReference type="ChEBI" id="CHEBI:37563"/>
        <dbReference type="ChEBI" id="CHEBI:83071"/>
        <dbReference type="ChEBI" id="CHEBI:195187"/>
    </reaction>
</comment>
<evidence type="ECO:0000259" key="14">
    <source>
        <dbReference type="PROSITE" id="PS51831"/>
    </source>
</evidence>
<dbReference type="EC" id="2.7.7.72" evidence="13"/>
<protein>
    <recommendedName>
        <fullName evidence="13">Multifunctional CCA protein</fullName>
    </recommendedName>
    <domain>
        <recommendedName>
            <fullName evidence="13">CCA-adding enzyme</fullName>
            <ecNumber evidence="13">2.7.7.72</ecNumber>
        </recommendedName>
        <alternativeName>
            <fullName evidence="13">CCA tRNA nucleotidyltransferase</fullName>
        </alternativeName>
        <alternativeName>
            <fullName evidence="13">tRNA CCA-pyrophosphorylase</fullName>
        </alternativeName>
        <alternativeName>
            <fullName evidence="13">tRNA adenylyl-/cytidylyl-transferase</fullName>
        </alternativeName>
        <alternativeName>
            <fullName evidence="13">tRNA nucleotidyltransferase</fullName>
        </alternativeName>
        <alternativeName>
            <fullName evidence="13">tRNA-NT</fullName>
        </alternativeName>
    </domain>
    <domain>
        <recommendedName>
            <fullName evidence="13">2'-nucleotidase</fullName>
            <ecNumber evidence="13">3.1.3.-</ecNumber>
        </recommendedName>
    </domain>
    <domain>
        <recommendedName>
            <fullName evidence="13">2',3'-cyclic phosphodiesterase</fullName>
            <ecNumber evidence="13">3.1.4.-</ecNumber>
        </recommendedName>
    </domain>
    <domain>
        <recommendedName>
            <fullName evidence="13">Phosphatase</fullName>
        </recommendedName>
    </domain>
</protein>
<reference evidence="15 16" key="1">
    <citation type="journal article" date="2013" name="Genome Announc.">
        <title>Genome Sequence of Thalassolituus oleivorans MIL-1 (DSM 14913T).</title>
        <authorList>
            <person name="Golyshin P.N."/>
            <person name="Werner J."/>
            <person name="Chernikova T.N."/>
            <person name="Tran H."/>
            <person name="Ferrer M."/>
            <person name="Yakimov M.M."/>
            <person name="Teeling H."/>
            <person name="Golyshina O.V."/>
        </authorList>
    </citation>
    <scope>NUCLEOTIDE SEQUENCE [LARGE SCALE GENOMIC DNA]</scope>
    <source>
        <strain evidence="15 16">MIL-1</strain>
    </source>
</reference>
<feature type="binding site" evidence="13">
    <location>
        <position position="153"/>
    </location>
    <ligand>
        <name>ATP</name>
        <dbReference type="ChEBI" id="CHEBI:30616"/>
    </ligand>
</feature>
<evidence type="ECO:0000313" key="15">
    <source>
        <dbReference type="EMBL" id="CCU71024.1"/>
    </source>
</evidence>
<keyword evidence="11 13" id="KW-0694">RNA-binding</keyword>
<dbReference type="HOGENOM" id="CLU_015961_1_1_6"/>
<evidence type="ECO:0000256" key="4">
    <source>
        <dbReference type="ARBA" id="ARBA00022695"/>
    </source>
</evidence>
<dbReference type="Gene3D" id="3.30.460.10">
    <property type="entry name" value="Beta Polymerase, domain 2"/>
    <property type="match status" value="1"/>
</dbReference>
<keyword evidence="16" id="KW-1185">Reference proteome</keyword>
<comment type="cofactor">
    <cofactor evidence="13">
        <name>Ni(2+)</name>
        <dbReference type="ChEBI" id="CHEBI:49786"/>
    </cofactor>
    <text evidence="13">Nickel for phosphatase activity.</text>
</comment>
<dbReference type="KEGG" id="tol:TOL_0586"/>
<keyword evidence="12 13" id="KW-0511">Multifunctional enzyme</keyword>
<keyword evidence="1 13" id="KW-0533">Nickel</keyword>
<comment type="cofactor">
    <cofactor evidence="13">
        <name>Mg(2+)</name>
        <dbReference type="ChEBI" id="CHEBI:18420"/>
    </cofactor>
    <text evidence="13">Magnesium is required for nucleotidyltransferase activity.</text>
</comment>
<sequence>MAVALATAIFFELENLMQIYLVGGAVRDRLLNIPIKDRDWMVVGATPDELISQGFEQVGADFPVFLHPQTHEEYALARTERKSGKGYQGFDCRFSPDVTLEDDLQRRDLTINAMAQDDDGTIIDPYGGQQDLTQRLLRHVSPAFSEDPLRVLRVARFAARFAPLGFTVAEDTMRLMQRMVSDGELDHLVAERVWQETQRAISEAQPEVYFEVLRTCGALKVWFPELDVLFGVPQPEAHHPEIDTGVHALMSLTAASKMSTDIAVRWAALIHDLGKGLTPPEEWPRHIAHERRGIKPIKALNKRVKAPNDASTLALLSSEWHTHVHRAFELRGETLLKLFDGLDAWRKPERFEQFLIVCSADARGRTGLEDTSYPQAEYCREAFKEALSINAQDMIKQGLQGAEIRAGLTKARGQHLQQWKENQLPR</sequence>
<dbReference type="EC" id="3.1.4.-" evidence="13"/>
<feature type="domain" description="HD" evidence="14">
    <location>
        <begin position="244"/>
        <end position="345"/>
    </location>
</feature>
<dbReference type="Pfam" id="PF12627">
    <property type="entry name" value="PolyA_pol_RNAbd"/>
    <property type="match status" value="1"/>
</dbReference>
<keyword evidence="5 13" id="KW-0479">Metal-binding</keyword>
<dbReference type="NCBIfam" id="NF008137">
    <property type="entry name" value="PRK10885.1"/>
    <property type="match status" value="1"/>
</dbReference>
<keyword evidence="9 13" id="KW-0067">ATP-binding</keyword>
<name>M5DZW0_9GAMM</name>
<dbReference type="GO" id="GO:0004810">
    <property type="term" value="F:CCA tRNA nucleotidyltransferase activity"/>
    <property type="evidence" value="ECO:0007669"/>
    <property type="project" value="UniProtKB-UniRule"/>
</dbReference>
<dbReference type="SUPFAM" id="SSF81891">
    <property type="entry name" value="Poly A polymerase C-terminal region-like"/>
    <property type="match status" value="1"/>
</dbReference>
<comment type="similarity">
    <text evidence="13">Belongs to the tRNA nucleotidyltransferase/poly(A) polymerase family. Bacterial CCA-adding enzyme type 1 subfamily.</text>
</comment>
<evidence type="ECO:0000256" key="5">
    <source>
        <dbReference type="ARBA" id="ARBA00022723"/>
    </source>
</evidence>
<comment type="function">
    <text evidence="13">Catalyzes the addition and repair of the essential 3'-terminal CCA sequence in tRNAs without using a nucleic acid template. Adds these three nucleotides in the order of C, C, and A to the tRNA nucleotide-73, using CTP and ATP as substrates and producing inorganic pyrophosphate. tRNA 3'-terminal CCA addition is required both for tRNA processing and repair. Also involved in tRNA surveillance by mediating tandem CCA addition to generate a CCACCA at the 3' terminus of unstable tRNAs. While stable tRNAs receive only 3'-terminal CCA, unstable tRNAs are marked with CCACCA and rapidly degraded.</text>
</comment>
<feature type="binding site" evidence="13">
    <location>
        <position position="156"/>
    </location>
    <ligand>
        <name>CTP</name>
        <dbReference type="ChEBI" id="CHEBI:37563"/>
    </ligand>
</feature>
<dbReference type="GO" id="GO:0004112">
    <property type="term" value="F:cyclic-nucleotide phosphodiesterase activity"/>
    <property type="evidence" value="ECO:0007669"/>
    <property type="project" value="UniProtKB-UniRule"/>
</dbReference>
<keyword evidence="6 13" id="KW-0547">Nucleotide-binding</keyword>
<dbReference type="Gene3D" id="1.10.3090.10">
    <property type="entry name" value="cca-adding enzyme, domain 2"/>
    <property type="match status" value="1"/>
</dbReference>
<evidence type="ECO:0000256" key="8">
    <source>
        <dbReference type="ARBA" id="ARBA00022801"/>
    </source>
</evidence>
<dbReference type="GO" id="GO:0016791">
    <property type="term" value="F:phosphatase activity"/>
    <property type="evidence" value="ECO:0007669"/>
    <property type="project" value="UniProtKB-UniRule"/>
</dbReference>
<dbReference type="PANTHER" id="PTHR47545:SF1">
    <property type="entry name" value="MULTIFUNCTIONAL CCA PROTEIN"/>
    <property type="match status" value="1"/>
</dbReference>
<dbReference type="GO" id="GO:0000049">
    <property type="term" value="F:tRNA binding"/>
    <property type="evidence" value="ECO:0007669"/>
    <property type="project" value="UniProtKB-UniRule"/>
</dbReference>
<dbReference type="PANTHER" id="PTHR47545">
    <property type="entry name" value="MULTIFUNCTIONAL CCA PROTEIN"/>
    <property type="match status" value="1"/>
</dbReference>
<dbReference type="GeneID" id="79175562"/>
<dbReference type="eggNOG" id="COG0617">
    <property type="taxonomic scope" value="Bacteria"/>
</dbReference>
<dbReference type="FunFam" id="3.30.460.10:FF:000016">
    <property type="entry name" value="Multifunctional CCA protein"/>
    <property type="match status" value="1"/>
</dbReference>
<dbReference type="InterPro" id="IPR032828">
    <property type="entry name" value="PolyA_RNA-bd"/>
</dbReference>
<keyword evidence="3 13" id="KW-0819">tRNA processing</keyword>
<evidence type="ECO:0000313" key="16">
    <source>
        <dbReference type="Proteomes" id="UP000011866"/>
    </source>
</evidence>
<comment type="miscellaneous">
    <text evidence="13">A single active site specifically recognizes both ATP and CTP and is responsible for their addition.</text>
</comment>
<dbReference type="InterPro" id="IPR003607">
    <property type="entry name" value="HD/PDEase_dom"/>
</dbReference>
<feature type="binding site" evidence="13">
    <location>
        <position position="24"/>
    </location>
    <ligand>
        <name>ATP</name>
        <dbReference type="ChEBI" id="CHEBI:30616"/>
    </ligand>
</feature>
<evidence type="ECO:0000256" key="13">
    <source>
        <dbReference type="HAMAP-Rule" id="MF_01261"/>
    </source>
</evidence>
<organism evidence="15 16">
    <name type="scientific">Thalassolituus oleivorans MIL-1</name>
    <dbReference type="NCBI Taxonomy" id="1298593"/>
    <lineage>
        <taxon>Bacteria</taxon>
        <taxon>Pseudomonadati</taxon>
        <taxon>Pseudomonadota</taxon>
        <taxon>Gammaproteobacteria</taxon>
        <taxon>Oceanospirillales</taxon>
        <taxon>Oceanospirillaceae</taxon>
        <taxon>Thalassolituus</taxon>
    </lineage>
</organism>
<dbReference type="EC" id="3.1.3.-" evidence="13"/>
<evidence type="ECO:0000256" key="12">
    <source>
        <dbReference type="ARBA" id="ARBA00023268"/>
    </source>
</evidence>
<dbReference type="InterPro" id="IPR002646">
    <property type="entry name" value="PolA_pol_head_dom"/>
</dbReference>
<dbReference type="GO" id="GO:0001680">
    <property type="term" value="P:tRNA 3'-terminal CCA addition"/>
    <property type="evidence" value="ECO:0007669"/>
    <property type="project" value="UniProtKB-UniRule"/>
</dbReference>
<comment type="subunit">
    <text evidence="13">Monomer. Can also form homodimers and oligomers.</text>
</comment>
<dbReference type="RefSeq" id="WP_015485761.1">
    <property type="nucleotide sequence ID" value="NC_020888.1"/>
</dbReference>
<dbReference type="HAMAP" id="MF_01261">
    <property type="entry name" value="CCA_bact_type1"/>
    <property type="match status" value="1"/>
</dbReference>
<feature type="binding site" evidence="13">
    <location>
        <position position="24"/>
    </location>
    <ligand>
        <name>CTP</name>
        <dbReference type="ChEBI" id="CHEBI:37563"/>
    </ligand>
</feature>
<feature type="binding site" evidence="13">
    <location>
        <position position="156"/>
    </location>
    <ligand>
        <name>ATP</name>
        <dbReference type="ChEBI" id="CHEBI:30616"/>
    </ligand>
</feature>
<evidence type="ECO:0000256" key="10">
    <source>
        <dbReference type="ARBA" id="ARBA00022842"/>
    </source>
</evidence>
<dbReference type="CDD" id="cd05398">
    <property type="entry name" value="NT_ClassII-CCAase"/>
    <property type="match status" value="1"/>
</dbReference>
<feature type="binding site" evidence="13">
    <location>
        <position position="39"/>
    </location>
    <ligand>
        <name>Mg(2+)</name>
        <dbReference type="ChEBI" id="CHEBI:18420"/>
    </ligand>
</feature>
<dbReference type="PATRIC" id="fig|1298593.3.peg.559"/>
<feature type="binding site" evidence="13">
    <location>
        <position position="107"/>
    </location>
    <ligand>
        <name>CTP</name>
        <dbReference type="ChEBI" id="CHEBI:37563"/>
    </ligand>
</feature>
<feature type="binding site" evidence="13">
    <location>
        <position position="107"/>
    </location>
    <ligand>
        <name>ATP</name>
        <dbReference type="ChEBI" id="CHEBI:30616"/>
    </ligand>
</feature>
<dbReference type="Pfam" id="PF01743">
    <property type="entry name" value="PolyA_pol"/>
    <property type="match status" value="1"/>
</dbReference>
<feature type="binding site" evidence="13">
    <location>
        <position position="153"/>
    </location>
    <ligand>
        <name>CTP</name>
        <dbReference type="ChEBI" id="CHEBI:37563"/>
    </ligand>
</feature>
<feature type="binding site" evidence="13">
    <location>
        <position position="27"/>
    </location>
    <ligand>
        <name>ATP</name>
        <dbReference type="ChEBI" id="CHEBI:30616"/>
    </ligand>
</feature>
<dbReference type="HAMAP" id="MF_01262">
    <property type="entry name" value="CCA_bact_type2"/>
    <property type="match status" value="1"/>
</dbReference>
<evidence type="ECO:0000256" key="6">
    <source>
        <dbReference type="ARBA" id="ARBA00022741"/>
    </source>
</evidence>
<dbReference type="InterPro" id="IPR012006">
    <property type="entry name" value="CCA_bact"/>
</dbReference>
<keyword evidence="4 13" id="KW-0548">Nucleotidyltransferase</keyword>
<comment type="catalytic activity">
    <reaction evidence="13">
        <text>a tRNA precursor + 2 CTP + ATP = a tRNA with a 3' CCA end + 3 diphosphate</text>
        <dbReference type="Rhea" id="RHEA:14433"/>
        <dbReference type="Rhea" id="RHEA-COMP:10465"/>
        <dbReference type="Rhea" id="RHEA-COMP:10468"/>
        <dbReference type="ChEBI" id="CHEBI:30616"/>
        <dbReference type="ChEBI" id="CHEBI:33019"/>
        <dbReference type="ChEBI" id="CHEBI:37563"/>
        <dbReference type="ChEBI" id="CHEBI:74896"/>
        <dbReference type="ChEBI" id="CHEBI:83071"/>
        <dbReference type="EC" id="2.7.7.72"/>
    </reaction>
</comment>
<feature type="binding site" evidence="13">
    <location>
        <position position="37"/>
    </location>
    <ligand>
        <name>Mg(2+)</name>
        <dbReference type="ChEBI" id="CHEBI:18420"/>
    </ligand>
</feature>
<evidence type="ECO:0000256" key="11">
    <source>
        <dbReference type="ARBA" id="ARBA00022884"/>
    </source>
</evidence>
<evidence type="ECO:0000256" key="9">
    <source>
        <dbReference type="ARBA" id="ARBA00022840"/>
    </source>
</evidence>
<dbReference type="Pfam" id="PF01966">
    <property type="entry name" value="HD"/>
    <property type="match status" value="1"/>
</dbReference>
<dbReference type="FunFam" id="1.10.3090.10:FF:000001">
    <property type="entry name" value="Multifunctional CCA protein"/>
    <property type="match status" value="1"/>
</dbReference>
<evidence type="ECO:0000256" key="7">
    <source>
        <dbReference type="ARBA" id="ARBA00022800"/>
    </source>
</evidence>
<dbReference type="GO" id="GO:0000287">
    <property type="term" value="F:magnesium ion binding"/>
    <property type="evidence" value="ECO:0007669"/>
    <property type="project" value="UniProtKB-UniRule"/>
</dbReference>
<keyword evidence="8 13" id="KW-0378">Hydrolase</keyword>
<dbReference type="InterPro" id="IPR050124">
    <property type="entry name" value="tRNA_CCA-adding_enzyme"/>
</dbReference>
<evidence type="ECO:0000256" key="1">
    <source>
        <dbReference type="ARBA" id="ARBA00022596"/>
    </source>
</evidence>
<dbReference type="GO" id="GO:0042245">
    <property type="term" value="P:RNA repair"/>
    <property type="evidence" value="ECO:0007669"/>
    <property type="project" value="UniProtKB-KW"/>
</dbReference>
<dbReference type="STRING" id="187493.CN03_15120"/>
<dbReference type="CDD" id="cd00077">
    <property type="entry name" value="HDc"/>
    <property type="match status" value="1"/>
</dbReference>
<evidence type="ECO:0000256" key="2">
    <source>
        <dbReference type="ARBA" id="ARBA00022679"/>
    </source>
</evidence>
<dbReference type="AlphaFoldDB" id="M5DZW0"/>
<dbReference type="InterPro" id="IPR006674">
    <property type="entry name" value="HD_domain"/>
</dbReference>
<dbReference type="SUPFAM" id="SSF81301">
    <property type="entry name" value="Nucleotidyltransferase"/>
    <property type="match status" value="1"/>
</dbReference>
<dbReference type="GO" id="GO:0005524">
    <property type="term" value="F:ATP binding"/>
    <property type="evidence" value="ECO:0007669"/>
    <property type="project" value="UniProtKB-UniRule"/>
</dbReference>
<gene>
    <name evidence="13" type="primary">cca</name>
    <name evidence="15" type="ORF">TOL_0586</name>
</gene>
<comment type="domain">
    <text evidence="13">Comprises two domains: an N-terminal domain containing the nucleotidyltransferase activity and a C-terminal HD domain associated with both phosphodiesterase and phosphatase activities.</text>
</comment>
<dbReference type="PROSITE" id="PS51831">
    <property type="entry name" value="HD"/>
    <property type="match status" value="1"/>
</dbReference>
<feature type="binding site" evidence="13">
    <location>
        <position position="27"/>
    </location>
    <ligand>
        <name>CTP</name>
        <dbReference type="ChEBI" id="CHEBI:37563"/>
    </ligand>
</feature>
<dbReference type="EMBL" id="HF680312">
    <property type="protein sequence ID" value="CCU71024.1"/>
    <property type="molecule type" value="Genomic_DNA"/>
</dbReference>
<keyword evidence="2 13" id="KW-0808">Transferase</keyword>
<dbReference type="PIRSF" id="PIRSF000813">
    <property type="entry name" value="CCA_bact"/>
    <property type="match status" value="1"/>
</dbReference>